<dbReference type="WBParaSite" id="ES5_v2.g27916.t1">
    <property type="protein sequence ID" value="ES5_v2.g27916.t1"/>
    <property type="gene ID" value="ES5_v2.g27916"/>
</dbReference>
<evidence type="ECO:0000313" key="2">
    <source>
        <dbReference type="WBParaSite" id="ES5_v2.g27916.t1"/>
    </source>
</evidence>
<reference evidence="2" key="1">
    <citation type="submission" date="2022-11" db="UniProtKB">
        <authorList>
            <consortium name="WormBaseParasite"/>
        </authorList>
    </citation>
    <scope>IDENTIFICATION</scope>
</reference>
<name>A0AC34GEK0_9BILA</name>
<protein>
    <submittedName>
        <fullName evidence="2">DNA2/NAM7 helicase-like C-terminal domain-containing protein</fullName>
    </submittedName>
</protein>
<proteinExistence type="predicted"/>
<sequence>MEQLTELRKAATNKFGKNHGYIIQCVDNYQGEENDIIILSLVRSNNPENKIGFLKKIRSFEDFGILCPEGGCTIPCNTRLDCGHSCAKPCHPDDIDHEKYLCLKRCDRKCESEFKHPCKKECYEECGNCMHLVEKKLPCNHEKLDFCYLAPADVECVEPCELLLPCGHICGEQCGEQCSIVCKKMVSRQLPGCSHVVEAECSADLSSIKCNVIVEKEWPFCKHVVKTKCSSDVSTLPCP</sequence>
<evidence type="ECO:0000313" key="1">
    <source>
        <dbReference type="Proteomes" id="UP000887579"/>
    </source>
</evidence>
<accession>A0AC34GEK0</accession>
<dbReference type="Proteomes" id="UP000887579">
    <property type="component" value="Unplaced"/>
</dbReference>
<organism evidence="1 2">
    <name type="scientific">Panagrolaimus sp. ES5</name>
    <dbReference type="NCBI Taxonomy" id="591445"/>
    <lineage>
        <taxon>Eukaryota</taxon>
        <taxon>Metazoa</taxon>
        <taxon>Ecdysozoa</taxon>
        <taxon>Nematoda</taxon>
        <taxon>Chromadorea</taxon>
        <taxon>Rhabditida</taxon>
        <taxon>Tylenchina</taxon>
        <taxon>Panagrolaimomorpha</taxon>
        <taxon>Panagrolaimoidea</taxon>
        <taxon>Panagrolaimidae</taxon>
        <taxon>Panagrolaimus</taxon>
    </lineage>
</organism>